<dbReference type="InterPro" id="IPR049326">
    <property type="entry name" value="Rhodopsin_dom_fungi"/>
</dbReference>
<dbReference type="AlphaFoldDB" id="A0A232LST4"/>
<organism evidence="9 10">
    <name type="scientific">Elaphomyces granulatus</name>
    <dbReference type="NCBI Taxonomy" id="519963"/>
    <lineage>
        <taxon>Eukaryota</taxon>
        <taxon>Fungi</taxon>
        <taxon>Dikarya</taxon>
        <taxon>Ascomycota</taxon>
        <taxon>Pezizomycotina</taxon>
        <taxon>Eurotiomycetes</taxon>
        <taxon>Eurotiomycetidae</taxon>
        <taxon>Eurotiales</taxon>
        <taxon>Elaphomycetaceae</taxon>
        <taxon>Elaphomyces</taxon>
    </lineage>
</organism>
<evidence type="ECO:0000256" key="7">
    <source>
        <dbReference type="SAM" id="Phobius"/>
    </source>
</evidence>
<evidence type="ECO:0000256" key="5">
    <source>
        <dbReference type="ARBA" id="ARBA00038359"/>
    </source>
</evidence>
<feature type="transmembrane region" description="Helical" evidence="7">
    <location>
        <begin position="20"/>
        <end position="41"/>
    </location>
</feature>
<evidence type="ECO:0000256" key="6">
    <source>
        <dbReference type="SAM" id="MobiDB-lite"/>
    </source>
</evidence>
<name>A0A232LST4_9EURO</name>
<keyword evidence="10" id="KW-1185">Reference proteome</keyword>
<accession>A0A232LST4</accession>
<dbReference type="PANTHER" id="PTHR33048:SF167">
    <property type="entry name" value="INTEGRAL MEMBRANE PROTEIN"/>
    <property type="match status" value="1"/>
</dbReference>
<keyword evidence="2 7" id="KW-0812">Transmembrane</keyword>
<feature type="transmembrane region" description="Helical" evidence="7">
    <location>
        <begin position="213"/>
        <end position="233"/>
    </location>
</feature>
<gene>
    <name evidence="9" type="ORF">Egran_05048</name>
</gene>
<dbReference type="EMBL" id="NPHW01005027">
    <property type="protein sequence ID" value="OXV07189.1"/>
    <property type="molecule type" value="Genomic_DNA"/>
</dbReference>
<feature type="transmembrane region" description="Helical" evidence="7">
    <location>
        <begin position="183"/>
        <end position="201"/>
    </location>
</feature>
<reference evidence="9 10" key="1">
    <citation type="journal article" date="2015" name="Environ. Microbiol.">
        <title>Metagenome sequence of Elaphomyces granulatus from sporocarp tissue reveals Ascomycota ectomycorrhizal fingerprints of genome expansion and a Proteobacteria-rich microbiome.</title>
        <authorList>
            <person name="Quandt C.A."/>
            <person name="Kohler A."/>
            <person name="Hesse C.N."/>
            <person name="Sharpton T.J."/>
            <person name="Martin F."/>
            <person name="Spatafora J.W."/>
        </authorList>
    </citation>
    <scope>NUCLEOTIDE SEQUENCE [LARGE SCALE GENOMIC DNA]</scope>
    <source>
        <strain evidence="9 10">OSC145934</strain>
    </source>
</reference>
<evidence type="ECO:0000256" key="1">
    <source>
        <dbReference type="ARBA" id="ARBA00004141"/>
    </source>
</evidence>
<feature type="region of interest" description="Disordered" evidence="6">
    <location>
        <begin position="286"/>
        <end position="311"/>
    </location>
</feature>
<feature type="domain" description="Rhodopsin" evidence="8">
    <location>
        <begin position="37"/>
        <end position="277"/>
    </location>
</feature>
<sequence length="381" mass="42116">MSSSHLGGLGYPDDNIGPNIVISGTIVTMLALVTVLVRIYVRVVIVRNFGLDDWCMAFTMLLSVVGYGVVVQEVKYGAGRHLVYLSPQTAKTGLLLNFVTQPIYLYASLFVKISIGLFLLRFAKDKKYRVFIKSVNMFMALYTTACFFTIVFQCENIRSLWDTTVKRNCFPPSTLLGLSYTNATLNILTDLTFALLPAIMLRNLKVNKRTKASLICILGLGLFACVAAIIKFFKLSQYGKEGDFLWDSTSLTIWIVVETNTGIIAGSLPALKPIFKKVLQSYGSGSRSYGHDSHKLQSLSQRGNRKDTDATHDDIEAFVMGRGKSPNVVITRRSQANTSEESILPNHGPGILRTTVVTVSKETICMQGSDMAPNHVVEDRV</sequence>
<dbReference type="Proteomes" id="UP000243515">
    <property type="component" value="Unassembled WGS sequence"/>
</dbReference>
<comment type="caution">
    <text evidence="9">The sequence shown here is derived from an EMBL/GenBank/DDBJ whole genome shotgun (WGS) entry which is preliminary data.</text>
</comment>
<comment type="subcellular location">
    <subcellularLocation>
        <location evidence="1">Membrane</location>
        <topology evidence="1">Multi-pass membrane protein</topology>
    </subcellularLocation>
</comment>
<feature type="transmembrane region" description="Helical" evidence="7">
    <location>
        <begin position="135"/>
        <end position="152"/>
    </location>
</feature>
<evidence type="ECO:0000256" key="3">
    <source>
        <dbReference type="ARBA" id="ARBA00022989"/>
    </source>
</evidence>
<dbReference type="PANTHER" id="PTHR33048">
    <property type="entry name" value="PTH11-LIKE INTEGRAL MEMBRANE PROTEIN (AFU_ORTHOLOGUE AFUA_5G11245)"/>
    <property type="match status" value="1"/>
</dbReference>
<keyword evidence="4 7" id="KW-0472">Membrane</keyword>
<evidence type="ECO:0000259" key="8">
    <source>
        <dbReference type="Pfam" id="PF20684"/>
    </source>
</evidence>
<evidence type="ECO:0000313" key="9">
    <source>
        <dbReference type="EMBL" id="OXV07189.1"/>
    </source>
</evidence>
<dbReference type="OrthoDB" id="5022096at2759"/>
<dbReference type="InterPro" id="IPR052337">
    <property type="entry name" value="SAT4-like"/>
</dbReference>
<keyword evidence="3 7" id="KW-1133">Transmembrane helix</keyword>
<comment type="similarity">
    <text evidence="5">Belongs to the SAT4 family.</text>
</comment>
<protein>
    <recommendedName>
        <fullName evidence="8">Rhodopsin domain-containing protein</fullName>
    </recommendedName>
</protein>
<proteinExistence type="inferred from homology"/>
<feature type="transmembrane region" description="Helical" evidence="7">
    <location>
        <begin position="53"/>
        <end position="70"/>
    </location>
</feature>
<evidence type="ECO:0000313" key="10">
    <source>
        <dbReference type="Proteomes" id="UP000243515"/>
    </source>
</evidence>
<dbReference type="GO" id="GO:0016020">
    <property type="term" value="C:membrane"/>
    <property type="evidence" value="ECO:0007669"/>
    <property type="project" value="UniProtKB-SubCell"/>
</dbReference>
<feature type="transmembrane region" description="Helical" evidence="7">
    <location>
        <begin position="103"/>
        <end position="123"/>
    </location>
</feature>
<evidence type="ECO:0000256" key="4">
    <source>
        <dbReference type="ARBA" id="ARBA00023136"/>
    </source>
</evidence>
<dbReference type="Pfam" id="PF20684">
    <property type="entry name" value="Fung_rhodopsin"/>
    <property type="match status" value="1"/>
</dbReference>
<evidence type="ECO:0000256" key="2">
    <source>
        <dbReference type="ARBA" id="ARBA00022692"/>
    </source>
</evidence>